<keyword evidence="1" id="KW-0472">Membrane</keyword>
<dbReference type="Proteomes" id="UP001365128">
    <property type="component" value="Unassembled WGS sequence"/>
</dbReference>
<accession>A0ABR1MMU5</accession>
<reference evidence="2 3" key="1">
    <citation type="submission" date="2024-04" db="EMBL/GenBank/DDBJ databases">
        <title>Phyllosticta paracitricarpa is synonymous to the EU quarantine fungus P. citricarpa based on phylogenomic analyses.</title>
        <authorList>
            <consortium name="Lawrence Berkeley National Laboratory"/>
            <person name="Van Ingen-Buijs V.A."/>
            <person name="Van Westerhoven A.C."/>
            <person name="Haridas S."/>
            <person name="Skiadas P."/>
            <person name="Martin F."/>
            <person name="Groenewald J.Z."/>
            <person name="Crous P.W."/>
            <person name="Seidl M.F."/>
        </authorList>
    </citation>
    <scope>NUCLEOTIDE SEQUENCE [LARGE SCALE GENOMIC DNA]</scope>
    <source>
        <strain evidence="2 3">CBS 122670</strain>
    </source>
</reference>
<protein>
    <submittedName>
        <fullName evidence="2">Uncharacterized protein</fullName>
    </submittedName>
</protein>
<name>A0ABR1MMU5_9PEZI</name>
<keyword evidence="3" id="KW-1185">Reference proteome</keyword>
<comment type="caution">
    <text evidence="2">The sequence shown here is derived from an EMBL/GenBank/DDBJ whole genome shotgun (WGS) entry which is preliminary data.</text>
</comment>
<evidence type="ECO:0000256" key="1">
    <source>
        <dbReference type="SAM" id="Phobius"/>
    </source>
</evidence>
<feature type="transmembrane region" description="Helical" evidence="1">
    <location>
        <begin position="95"/>
        <end position="114"/>
    </location>
</feature>
<sequence>MVSRLGSHYCTKIGSREMRHGCEWHLLVAVCWLWRPRCGAVRCGAVRYSRNERTNERAPLGWWYLPYPTLHLTYLAALTWLEMRWTPVYIRLNRFSHFIANATAALLLSCHPFSCWLSKGMWS</sequence>
<feature type="transmembrane region" description="Helical" evidence="1">
    <location>
        <begin position="62"/>
        <end position="83"/>
    </location>
</feature>
<proteinExistence type="predicted"/>
<gene>
    <name evidence="2" type="ORF">IWX46DRAFT_591727</name>
</gene>
<evidence type="ECO:0000313" key="3">
    <source>
        <dbReference type="Proteomes" id="UP001365128"/>
    </source>
</evidence>
<keyword evidence="1" id="KW-1133">Transmembrane helix</keyword>
<evidence type="ECO:0000313" key="2">
    <source>
        <dbReference type="EMBL" id="KAK7552538.1"/>
    </source>
</evidence>
<organism evidence="2 3">
    <name type="scientific">Phyllosticta citricarpa</name>
    <dbReference type="NCBI Taxonomy" id="55181"/>
    <lineage>
        <taxon>Eukaryota</taxon>
        <taxon>Fungi</taxon>
        <taxon>Dikarya</taxon>
        <taxon>Ascomycota</taxon>
        <taxon>Pezizomycotina</taxon>
        <taxon>Dothideomycetes</taxon>
        <taxon>Dothideomycetes incertae sedis</taxon>
        <taxon>Botryosphaeriales</taxon>
        <taxon>Phyllostictaceae</taxon>
        <taxon>Phyllosticta</taxon>
    </lineage>
</organism>
<keyword evidence="1" id="KW-0812">Transmembrane</keyword>
<dbReference type="EMBL" id="JBBPDW010000005">
    <property type="protein sequence ID" value="KAK7552538.1"/>
    <property type="molecule type" value="Genomic_DNA"/>
</dbReference>